<sequence>MAKTSRNQSQCRKPLSSVQSRVRKRPRQPKPQQPRLSRDRRQCQSAKKQRSKITRNFLLKKHPELLADLELPVMDVQEAATKFVAFVELEKLEDELADVRLISDDARFFGEYKIAPSKKRIDNSQPANPNVVATVTLAVGEDANMDLVKEREGIVVTKSDKETKEEAENCPPASEAKPLTTGERNSAAPRRVTGFITKRDESLITIRVNCLAESLEVLKDLPLKLTFDINTAQQKSQLQAIYRVQRTLFIQQKLAYKITPPTDKSILQNQTTLTSSATAVNQATHTDLNEEQQRAVNEITRGDTSNIFMLFGPPGTGKTFTLVKAITQLVRSGKRVLICAPSNKAADVISCAILNSGIGDNPPYMLHRHVSRSLDPSSVNPQLRSHAGIDMCSNEAYYNADEVCDLDDYAIVVSTLGSTPGLRKAMDVSKLKFTHIIIDEAGQAAEMEVWLPLAFFANEFTRLIVAGDPMQLGPVASVHLLDDPAYGYKTSILTRLYENEAFRNDPQNMVQLTKNYRSHEAIVKVVSQIFYDNTLEFTRPPGHDSLHYWHRLPQRKFPVFFESILGRVHTDGSGSSSNESEAHAVIFYIQSLLRWHKTVKRPPPLKKSCRINNSDDNGDESSAPEVWLSDDDFESISPKRARFLDTILRDESSTASSSMARPGGVQQKKKTEHEGRKKTQNAKNQSAKTKKRHSAESSETPIDSLEHRKRKPKNIRNNLFENVGFSPPPDARIPGKPESRRPYVDTVEGTRFVPFNSQFVHFTQMPSRSQRE</sequence>
<evidence type="ECO:0000313" key="5">
    <source>
        <dbReference type="Proteomes" id="UP000492821"/>
    </source>
</evidence>
<dbReference type="GO" id="GO:0004386">
    <property type="term" value="F:helicase activity"/>
    <property type="evidence" value="ECO:0007669"/>
    <property type="project" value="InterPro"/>
</dbReference>
<dbReference type="SMART" id="SM00382">
    <property type="entry name" value="AAA"/>
    <property type="match status" value="1"/>
</dbReference>
<reference evidence="6" key="2">
    <citation type="submission" date="2020-10" db="UniProtKB">
        <authorList>
            <consortium name="WormBaseParasite"/>
        </authorList>
    </citation>
    <scope>IDENTIFICATION</scope>
</reference>
<feature type="region of interest" description="Disordered" evidence="3">
    <location>
        <begin position="1"/>
        <end position="47"/>
    </location>
</feature>
<keyword evidence="2" id="KW-0963">Cytoplasm</keyword>
<keyword evidence="5" id="KW-1185">Reference proteome</keyword>
<feature type="region of interest" description="Disordered" evidence="3">
    <location>
        <begin position="651"/>
        <end position="743"/>
    </location>
</feature>
<dbReference type="Proteomes" id="UP000492821">
    <property type="component" value="Unassembled WGS sequence"/>
</dbReference>
<reference evidence="5" key="1">
    <citation type="journal article" date="2013" name="Genetics">
        <title>The draft genome and transcriptome of Panagrellus redivivus are shaped by the harsh demands of a free-living lifestyle.</title>
        <authorList>
            <person name="Srinivasan J."/>
            <person name="Dillman A.R."/>
            <person name="Macchietto M.G."/>
            <person name="Heikkinen L."/>
            <person name="Lakso M."/>
            <person name="Fracchia K.M."/>
            <person name="Antoshechkin I."/>
            <person name="Mortazavi A."/>
            <person name="Wong G."/>
            <person name="Sternberg P.W."/>
        </authorList>
    </citation>
    <scope>NUCLEOTIDE SEQUENCE [LARGE SCALE GENOMIC DNA]</scope>
    <source>
        <strain evidence="5">MT8872</strain>
    </source>
</reference>
<dbReference type="WBParaSite" id="Pan_g17848.t1">
    <property type="protein sequence ID" value="Pan_g17848.t1"/>
    <property type="gene ID" value="Pan_g17848"/>
</dbReference>
<dbReference type="PANTHER" id="PTHR45418">
    <property type="entry name" value="CANCER/TESTIS ANTIGEN 55"/>
    <property type="match status" value="1"/>
</dbReference>
<feature type="compositionally biased region" description="Polar residues" evidence="3">
    <location>
        <begin position="1"/>
        <end position="11"/>
    </location>
</feature>
<feature type="region of interest" description="Disordered" evidence="3">
    <location>
        <begin position="159"/>
        <end position="185"/>
    </location>
</feature>
<dbReference type="InterPro" id="IPR041679">
    <property type="entry name" value="DNA2/NAM7-like_C"/>
</dbReference>
<dbReference type="InterPro" id="IPR041677">
    <property type="entry name" value="DNA2/NAM7_AAA_11"/>
</dbReference>
<dbReference type="SUPFAM" id="SSF52540">
    <property type="entry name" value="P-loop containing nucleoside triphosphate hydrolases"/>
    <property type="match status" value="1"/>
</dbReference>
<evidence type="ECO:0000256" key="2">
    <source>
        <dbReference type="ARBA" id="ARBA00022490"/>
    </source>
</evidence>
<evidence type="ECO:0000313" key="6">
    <source>
        <dbReference type="WBParaSite" id="Pan_g17848.t1"/>
    </source>
</evidence>
<dbReference type="Gene3D" id="3.40.50.300">
    <property type="entry name" value="P-loop containing nucleotide triphosphate hydrolases"/>
    <property type="match status" value="2"/>
</dbReference>
<dbReference type="AlphaFoldDB" id="A0A7E4V8J2"/>
<evidence type="ECO:0000259" key="4">
    <source>
        <dbReference type="SMART" id="SM00382"/>
    </source>
</evidence>
<dbReference type="PANTHER" id="PTHR45418:SF5">
    <property type="entry name" value="BRCA2-INTERACTING PROTEIN-LIKE-RELATED"/>
    <property type="match status" value="1"/>
</dbReference>
<dbReference type="InterPro" id="IPR027417">
    <property type="entry name" value="P-loop_NTPase"/>
</dbReference>
<proteinExistence type="predicted"/>
<name>A0A7E4V8J2_PANRE</name>
<feature type="compositionally biased region" description="Basic and acidic residues" evidence="3">
    <location>
        <begin position="733"/>
        <end position="743"/>
    </location>
</feature>
<protein>
    <submittedName>
        <fullName evidence="6">AAA domain-containing protein</fullName>
    </submittedName>
</protein>
<accession>A0A7E4V8J2</accession>
<organism evidence="5 6">
    <name type="scientific">Panagrellus redivivus</name>
    <name type="common">Microworm</name>
    <dbReference type="NCBI Taxonomy" id="6233"/>
    <lineage>
        <taxon>Eukaryota</taxon>
        <taxon>Metazoa</taxon>
        <taxon>Ecdysozoa</taxon>
        <taxon>Nematoda</taxon>
        <taxon>Chromadorea</taxon>
        <taxon>Rhabditida</taxon>
        <taxon>Tylenchina</taxon>
        <taxon>Panagrolaimomorpha</taxon>
        <taxon>Panagrolaimoidea</taxon>
        <taxon>Panagrolaimidae</taxon>
        <taxon>Panagrellus</taxon>
    </lineage>
</organism>
<evidence type="ECO:0000256" key="3">
    <source>
        <dbReference type="SAM" id="MobiDB-lite"/>
    </source>
</evidence>
<dbReference type="GO" id="GO:0005737">
    <property type="term" value="C:cytoplasm"/>
    <property type="evidence" value="ECO:0007669"/>
    <property type="project" value="UniProtKB-SubCell"/>
</dbReference>
<dbReference type="Pfam" id="PF13086">
    <property type="entry name" value="AAA_11"/>
    <property type="match status" value="2"/>
</dbReference>
<dbReference type="Pfam" id="PF13087">
    <property type="entry name" value="AAA_12"/>
    <property type="match status" value="1"/>
</dbReference>
<feature type="region of interest" description="Disordered" evidence="3">
    <location>
        <begin position="603"/>
        <end position="626"/>
    </location>
</feature>
<feature type="domain" description="AAA+ ATPase" evidence="4">
    <location>
        <begin position="304"/>
        <end position="491"/>
    </location>
</feature>
<comment type="subcellular location">
    <subcellularLocation>
        <location evidence="1">Cytoplasm</location>
    </subcellularLocation>
</comment>
<evidence type="ECO:0000256" key="1">
    <source>
        <dbReference type="ARBA" id="ARBA00004496"/>
    </source>
</evidence>
<dbReference type="InterPro" id="IPR003593">
    <property type="entry name" value="AAA+_ATPase"/>
</dbReference>